<protein>
    <submittedName>
        <fullName evidence="1">Uncharacterized protein</fullName>
    </submittedName>
</protein>
<dbReference type="EMBL" id="SRZB01000018">
    <property type="protein sequence ID" value="TGX98373.1"/>
    <property type="molecule type" value="Genomic_DNA"/>
</dbReference>
<comment type="caution">
    <text evidence="1">The sequence shown here is derived from an EMBL/GenBank/DDBJ whole genome shotgun (WGS) entry which is preliminary data.</text>
</comment>
<gene>
    <name evidence="1" type="ORF">E5357_09135</name>
</gene>
<organism evidence="1 2">
    <name type="scientific">Hominisplanchenecus murintestinalis</name>
    <dbReference type="NCBI Taxonomy" id="2941517"/>
    <lineage>
        <taxon>Bacteria</taxon>
        <taxon>Bacillati</taxon>
        <taxon>Bacillota</taxon>
        <taxon>Clostridia</taxon>
        <taxon>Lachnospirales</taxon>
        <taxon>Lachnospiraceae</taxon>
        <taxon>Hominisplanchenecus</taxon>
    </lineage>
</organism>
<dbReference type="Proteomes" id="UP000307720">
    <property type="component" value="Unassembled WGS sequence"/>
</dbReference>
<evidence type="ECO:0000313" key="2">
    <source>
        <dbReference type="Proteomes" id="UP000307720"/>
    </source>
</evidence>
<reference evidence="1" key="1">
    <citation type="submission" date="2019-04" db="EMBL/GenBank/DDBJ databases">
        <title>Microbes associate with the intestines of laboratory mice.</title>
        <authorList>
            <person name="Navarre W."/>
            <person name="Wong E."/>
            <person name="Huang K."/>
            <person name="Tropini C."/>
            <person name="Ng K."/>
            <person name="Yu B."/>
        </authorList>
    </citation>
    <scope>NUCLEOTIDE SEQUENCE</scope>
    <source>
        <strain evidence="1">NM72_1-8</strain>
    </source>
</reference>
<evidence type="ECO:0000313" key="1">
    <source>
        <dbReference type="EMBL" id="TGX98373.1"/>
    </source>
</evidence>
<proteinExistence type="predicted"/>
<sequence length="108" mass="12360">MNLAFADTMEADRQDRACGLLVSLSLLADTARRRAACSGNSHVRLLYQRELHYHYERVVLDALRLLGVSIGNTEIASETNVDRICNRGHQALMEILEEYEDYFDKEVE</sequence>
<accession>A0AC61QYI5</accession>
<keyword evidence="2" id="KW-1185">Reference proteome</keyword>
<name>A0AC61QYI5_9FIRM</name>